<evidence type="ECO:0000313" key="2">
    <source>
        <dbReference type="EMBL" id="ETX00348.1"/>
    </source>
</evidence>
<proteinExistence type="predicted"/>
<dbReference type="AlphaFoldDB" id="W4LQW0"/>
<evidence type="ECO:0000313" key="3">
    <source>
        <dbReference type="Proteomes" id="UP000019141"/>
    </source>
</evidence>
<reference evidence="2 3" key="1">
    <citation type="journal article" date="2014" name="Nature">
        <title>An environmental bacterial taxon with a large and distinct metabolic repertoire.</title>
        <authorList>
            <person name="Wilson M.C."/>
            <person name="Mori T."/>
            <person name="Ruckert C."/>
            <person name="Uria A.R."/>
            <person name="Helf M.J."/>
            <person name="Takada K."/>
            <person name="Gernert C."/>
            <person name="Steffens U.A."/>
            <person name="Heycke N."/>
            <person name="Schmitt S."/>
            <person name="Rinke C."/>
            <person name="Helfrich E.J."/>
            <person name="Brachmann A.O."/>
            <person name="Gurgui C."/>
            <person name="Wakimoto T."/>
            <person name="Kracht M."/>
            <person name="Crusemann M."/>
            <person name="Hentschel U."/>
            <person name="Abe I."/>
            <person name="Matsunaga S."/>
            <person name="Kalinowski J."/>
            <person name="Takeyama H."/>
            <person name="Piel J."/>
        </authorList>
    </citation>
    <scope>NUCLEOTIDE SEQUENCE [LARGE SCALE GENOMIC DNA]</scope>
    <source>
        <strain evidence="3">TSY1</strain>
    </source>
</reference>
<sequence>MQIGGQEFGLDNVTVRTREEPPPPPPAGYVYSVKFVCGASDANPQEIPIAEPGFYATEINIHNYRLEDVDIRKAVIILVEGGEGVGREPNFAQVSGTDAISLPPNTATMDDCVRIAEITGVDTSVLTIGYLVLQSSQDIKVDAVYTTTGFEPGLFPPHVEVERIRGNQL</sequence>
<dbReference type="Proteomes" id="UP000019141">
    <property type="component" value="Unassembled WGS sequence"/>
</dbReference>
<evidence type="ECO:0000256" key="1">
    <source>
        <dbReference type="SAM" id="MobiDB-lite"/>
    </source>
</evidence>
<protein>
    <submittedName>
        <fullName evidence="2">Uncharacterized protein</fullName>
    </submittedName>
</protein>
<keyword evidence="3" id="KW-1185">Reference proteome</keyword>
<comment type="caution">
    <text evidence="2">The sequence shown here is derived from an EMBL/GenBank/DDBJ whole genome shotgun (WGS) entry which is preliminary data.</text>
</comment>
<organism evidence="2 3">
    <name type="scientific">Entotheonella factor</name>
    <dbReference type="NCBI Taxonomy" id="1429438"/>
    <lineage>
        <taxon>Bacteria</taxon>
        <taxon>Pseudomonadati</taxon>
        <taxon>Nitrospinota/Tectimicrobiota group</taxon>
        <taxon>Candidatus Tectimicrobiota</taxon>
        <taxon>Candidatus Entotheonellia</taxon>
        <taxon>Candidatus Entotheonellales</taxon>
        <taxon>Candidatus Entotheonellaceae</taxon>
        <taxon>Candidatus Entotheonella</taxon>
    </lineage>
</organism>
<gene>
    <name evidence="2" type="ORF">ETSY1_11505</name>
</gene>
<accession>W4LQW0</accession>
<dbReference type="HOGENOM" id="CLU_1591553_0_0_7"/>
<dbReference type="EMBL" id="AZHW01000350">
    <property type="protein sequence ID" value="ETX00348.1"/>
    <property type="molecule type" value="Genomic_DNA"/>
</dbReference>
<name>W4LQW0_ENTF1</name>
<feature type="region of interest" description="Disordered" evidence="1">
    <location>
        <begin position="1"/>
        <end position="24"/>
    </location>
</feature>